<comment type="caution">
    <text evidence="1">The sequence shown here is derived from an EMBL/GenBank/DDBJ whole genome shotgun (WGS) entry which is preliminary data.</text>
</comment>
<proteinExistence type="predicted"/>
<dbReference type="Proteomes" id="UP000252586">
    <property type="component" value="Unassembled WGS sequence"/>
</dbReference>
<keyword evidence="2" id="KW-1185">Reference proteome</keyword>
<evidence type="ECO:0000313" key="1">
    <source>
        <dbReference type="EMBL" id="RBO91465.1"/>
    </source>
</evidence>
<reference evidence="1 2" key="1">
    <citation type="submission" date="2018-06" db="EMBL/GenBank/DDBJ databases">
        <title>Genomic Encyclopedia of Type Strains, Phase IV (KMG-IV): sequencing the most valuable type-strain genomes for metagenomic binning, comparative biology and taxonomic classification.</title>
        <authorList>
            <person name="Goeker M."/>
        </authorList>
    </citation>
    <scope>NUCLEOTIDE SEQUENCE [LARGE SCALE GENOMIC DNA]</scope>
    <source>
        <strain evidence="1 2">DSM 44599</strain>
    </source>
</reference>
<dbReference type="EMBL" id="QNRE01000004">
    <property type="protein sequence ID" value="RBO91465.1"/>
    <property type="molecule type" value="Genomic_DNA"/>
</dbReference>
<dbReference type="AlphaFoldDB" id="A0A366DNG4"/>
<sequence>MTPTPGEATARIDAELVAEAGVTEVDRAEAAAAFAGAEHAAAADQDGPVRP</sequence>
<dbReference type="RefSeq" id="WP_157115790.1">
    <property type="nucleotide sequence ID" value="NZ_CP107943.1"/>
</dbReference>
<dbReference type="STRING" id="1210090.GCA_001613185_00771"/>
<name>A0A366DNG4_9NOCA</name>
<gene>
    <name evidence="1" type="ORF">DFR74_104167</name>
</gene>
<protein>
    <submittedName>
        <fullName evidence="1">Uncharacterized protein</fullName>
    </submittedName>
</protein>
<accession>A0A366DNG4</accession>
<organism evidence="1 2">
    <name type="scientific">Nocardia puris</name>
    <dbReference type="NCBI Taxonomy" id="208602"/>
    <lineage>
        <taxon>Bacteria</taxon>
        <taxon>Bacillati</taxon>
        <taxon>Actinomycetota</taxon>
        <taxon>Actinomycetes</taxon>
        <taxon>Mycobacteriales</taxon>
        <taxon>Nocardiaceae</taxon>
        <taxon>Nocardia</taxon>
    </lineage>
</organism>
<evidence type="ECO:0000313" key="2">
    <source>
        <dbReference type="Proteomes" id="UP000252586"/>
    </source>
</evidence>